<dbReference type="AlphaFoldDB" id="A0A8J7J836"/>
<keyword evidence="5" id="KW-1185">Reference proteome</keyword>
<evidence type="ECO:0000259" key="3">
    <source>
        <dbReference type="Pfam" id="PF01266"/>
    </source>
</evidence>
<protein>
    <submittedName>
        <fullName evidence="4">FAD-dependent oxidoreductase</fullName>
    </submittedName>
</protein>
<keyword evidence="1" id="KW-0560">Oxidoreductase</keyword>
<dbReference type="InterPro" id="IPR006076">
    <property type="entry name" value="FAD-dep_OxRdtase"/>
</dbReference>
<evidence type="ECO:0000313" key="4">
    <source>
        <dbReference type="EMBL" id="MBI1495015.1"/>
    </source>
</evidence>
<dbReference type="InterPro" id="IPR036188">
    <property type="entry name" value="FAD/NAD-bd_sf"/>
</dbReference>
<evidence type="ECO:0000313" key="5">
    <source>
        <dbReference type="Proteomes" id="UP000640583"/>
    </source>
</evidence>
<dbReference type="SUPFAM" id="SSF54373">
    <property type="entry name" value="FAD-linked reductases, C-terminal domain"/>
    <property type="match status" value="1"/>
</dbReference>
<dbReference type="GO" id="GO:0005737">
    <property type="term" value="C:cytoplasm"/>
    <property type="evidence" value="ECO:0007669"/>
    <property type="project" value="TreeGrafter"/>
</dbReference>
<accession>A0A8J7J836</accession>
<dbReference type="Pfam" id="PF01266">
    <property type="entry name" value="DAO"/>
    <property type="match status" value="1"/>
</dbReference>
<dbReference type="PANTHER" id="PTHR13847:SF289">
    <property type="entry name" value="GLYCINE OXIDASE"/>
    <property type="match status" value="1"/>
</dbReference>
<name>A0A8J7J836_9RHOB</name>
<sequence length="434" mass="47413">MRFASFSSAKRRLTGGIDRMTEQQSVVVIGAGIVGVSAAIWLRRAGADVTVIDRAKPGDRSATSFGNAGVLAACSVAPVTYPGMIPKAPKLLLDREFPLFLRWSYLPKLTPWLLKYLSHANDKDTRRIAQGLTRITHDTVDQHVALTKGTEAESWVNKSDYSFVYKDRAAFEADSYTWELRKIAGFEPEIIEGGAVHEMEPMLAKNLNCLALMRDHGHMRDPGGYVAALAKVAEQEGAKFVQGDVKDVTLTDGKVTAVQAGQGEIACDKVVLATGTWSKALTDKLGLKVPLESERGYHIMFKDPSQMPNIPLMMTMGKFVATPMDGGLRCAGTVEFGGLNDEISQGPLNFLRRKVKEYFPDFEYSEEVPWLGHRPATSDSLPVIGEVGNTGVFAGFGHHHIGLTAGPKTGRIIAGMISGKRENIDLSVYDPQRF</sequence>
<reference evidence="4" key="1">
    <citation type="submission" date="2020-10" db="EMBL/GenBank/DDBJ databases">
        <title>Paenihalocynthiibacter styelae gen. nov., sp. nov., isolated from stalked sea squirt Styela clava.</title>
        <authorList>
            <person name="Kim Y.-O."/>
            <person name="Yoon J.-H."/>
        </authorList>
    </citation>
    <scope>NUCLEOTIDE SEQUENCE</scope>
    <source>
        <strain evidence="4">MYP1-1</strain>
    </source>
</reference>
<evidence type="ECO:0000256" key="2">
    <source>
        <dbReference type="SAM" id="Phobius"/>
    </source>
</evidence>
<feature type="transmembrane region" description="Helical" evidence="2">
    <location>
        <begin position="21"/>
        <end position="42"/>
    </location>
</feature>
<dbReference type="Proteomes" id="UP000640583">
    <property type="component" value="Unassembled WGS sequence"/>
</dbReference>
<keyword evidence="2" id="KW-0472">Membrane</keyword>
<evidence type="ECO:0000256" key="1">
    <source>
        <dbReference type="ARBA" id="ARBA00023002"/>
    </source>
</evidence>
<gene>
    <name evidence="4" type="ORF">H1D41_15330</name>
</gene>
<dbReference type="GO" id="GO:0016491">
    <property type="term" value="F:oxidoreductase activity"/>
    <property type="evidence" value="ECO:0007669"/>
    <property type="project" value="UniProtKB-KW"/>
</dbReference>
<feature type="domain" description="FAD dependent oxidoreductase" evidence="3">
    <location>
        <begin position="26"/>
        <end position="414"/>
    </location>
</feature>
<organism evidence="4 5">
    <name type="scientific">Halocynthiibacter styelae</name>
    <dbReference type="NCBI Taxonomy" id="2761955"/>
    <lineage>
        <taxon>Bacteria</taxon>
        <taxon>Pseudomonadati</taxon>
        <taxon>Pseudomonadota</taxon>
        <taxon>Alphaproteobacteria</taxon>
        <taxon>Rhodobacterales</taxon>
        <taxon>Paracoccaceae</taxon>
        <taxon>Halocynthiibacter</taxon>
    </lineage>
</organism>
<keyword evidence="2" id="KW-1133">Transmembrane helix</keyword>
<keyword evidence="2" id="KW-0812">Transmembrane</keyword>
<dbReference type="EMBL" id="JADCKQ010000013">
    <property type="protein sequence ID" value="MBI1495015.1"/>
    <property type="molecule type" value="Genomic_DNA"/>
</dbReference>
<dbReference type="Gene3D" id="3.50.50.60">
    <property type="entry name" value="FAD/NAD(P)-binding domain"/>
    <property type="match status" value="2"/>
</dbReference>
<comment type="caution">
    <text evidence="4">The sequence shown here is derived from an EMBL/GenBank/DDBJ whole genome shotgun (WGS) entry which is preliminary data.</text>
</comment>
<dbReference type="PANTHER" id="PTHR13847">
    <property type="entry name" value="SARCOSINE DEHYDROGENASE-RELATED"/>
    <property type="match status" value="1"/>
</dbReference>
<proteinExistence type="predicted"/>
<dbReference type="SUPFAM" id="SSF51905">
    <property type="entry name" value="FAD/NAD(P)-binding domain"/>
    <property type="match status" value="1"/>
</dbReference>
<dbReference type="RefSeq" id="WP_267473718.1">
    <property type="nucleotide sequence ID" value="NZ_JADCKQ010000013.1"/>
</dbReference>
<dbReference type="Gene3D" id="3.30.9.10">
    <property type="entry name" value="D-Amino Acid Oxidase, subunit A, domain 2"/>
    <property type="match status" value="1"/>
</dbReference>